<evidence type="ECO:0000313" key="10">
    <source>
        <dbReference type="Proteomes" id="UP000092952"/>
    </source>
</evidence>
<evidence type="ECO:0000259" key="7">
    <source>
        <dbReference type="Pfam" id="PF02272"/>
    </source>
</evidence>
<dbReference type="GO" id="GO:0003676">
    <property type="term" value="F:nucleic acid binding"/>
    <property type="evidence" value="ECO:0007669"/>
    <property type="project" value="InterPro"/>
</dbReference>
<dbReference type="EMBL" id="CP014671">
    <property type="protein sequence ID" value="ANX05486.1"/>
    <property type="molecule type" value="Genomic_DNA"/>
</dbReference>
<dbReference type="GO" id="GO:0008409">
    <property type="term" value="F:5'-3' exonuclease activity"/>
    <property type="evidence" value="ECO:0007669"/>
    <property type="project" value="InterPro"/>
</dbReference>
<keyword evidence="4" id="KW-0378">Hydrolase</keyword>
<dbReference type="FunCoup" id="A0A1B1YXP2">
    <property type="interactions" value="402"/>
</dbReference>
<dbReference type="InterPro" id="IPR003156">
    <property type="entry name" value="DHHA1_dom"/>
</dbReference>
<evidence type="ECO:0000313" key="9">
    <source>
        <dbReference type="EMBL" id="ANX05486.1"/>
    </source>
</evidence>
<reference evidence="10" key="1">
    <citation type="submission" date="2016-03" db="EMBL/GenBank/DDBJ databases">
        <title>Complete genome sequence of Solimmundus cernigliae, representing a novel lineage of polycyclic aromatic hydrocarbon degraders within the Gammaproteobacteria.</title>
        <authorList>
            <person name="Singleton D.R."/>
            <person name="Dickey A.N."/>
            <person name="Scholl E.H."/>
            <person name="Wright F.A."/>
            <person name="Aitken M.D."/>
        </authorList>
    </citation>
    <scope>NUCLEOTIDE SEQUENCE [LARGE SCALE GENOMIC DNA]</scope>
    <source>
        <strain evidence="10">TR3.2</strain>
    </source>
</reference>
<dbReference type="PANTHER" id="PTHR30255">
    <property type="entry name" value="SINGLE-STRANDED-DNA-SPECIFIC EXONUCLEASE RECJ"/>
    <property type="match status" value="1"/>
</dbReference>
<dbReference type="SUPFAM" id="SSF64182">
    <property type="entry name" value="DHH phosphoesterases"/>
    <property type="match status" value="1"/>
</dbReference>
<evidence type="ECO:0000259" key="6">
    <source>
        <dbReference type="Pfam" id="PF01368"/>
    </source>
</evidence>
<dbReference type="Pfam" id="PF01368">
    <property type="entry name" value="DHH"/>
    <property type="match status" value="1"/>
</dbReference>
<dbReference type="STRING" id="1810504.PG2T_04315"/>
<sequence>MRRRPTPPAEQVAALEARLGCPVLARVYAARGVAVDALGYPAERLLPPHTLHGIDAATRLAARVLTGGGRLLVVADYDADGATGCALAVRGLRALGATTVDYLVPSRFTTGYGLSVEVAEAALARRPDLVITVDNGIASLDGVARLGAAGVPVIVTDHHLPGERLPPAAAIVNPRLPGDGFASKHLAGVGVMFYLLLALRAGLRADGWFGGGRPEPKLARLLDLVALGTVADVVPLDYNNRLLVAQGLARLNAGGGQPGVRALLGLPAGRSAITAADLAFRAGPRLNAAGRMDDMSLGIECLLTDDPSAAADMAAQLEALNQDRRVVEAQMQAQATAQMSALPGPLPAALCLHDADWHPGVIGIIAARLRERHGRPAVAFAPAEHGRWRGSARSLPGVHIRDALAAVAARHPGLIEKFGGHAMAAGLTLAGEHLPAFAAALADAVLEQTGGALPEDALLSDGALDPALLTLDLAERLHGAGPWGQGFAAPLFDDEFDLREARVVGADHLRLLLAPLAGGEAVAAIAWRAAALREQLGSRLRVAYRPQVNAWRGERQLQLLVEGLAAV</sequence>
<feature type="domain" description="RecJ OB" evidence="8">
    <location>
        <begin position="461"/>
        <end position="562"/>
    </location>
</feature>
<proteinExistence type="inferred from homology"/>
<dbReference type="GO" id="GO:0006310">
    <property type="term" value="P:DNA recombination"/>
    <property type="evidence" value="ECO:0007669"/>
    <property type="project" value="InterPro"/>
</dbReference>
<evidence type="ECO:0000256" key="1">
    <source>
        <dbReference type="ARBA" id="ARBA00005915"/>
    </source>
</evidence>
<accession>A0A1B1YXP2</accession>
<evidence type="ECO:0000256" key="4">
    <source>
        <dbReference type="ARBA" id="ARBA00022801"/>
    </source>
</evidence>
<protein>
    <recommendedName>
        <fullName evidence="2">Single-stranded-DNA-specific exonuclease RecJ</fullName>
    </recommendedName>
</protein>
<dbReference type="InterPro" id="IPR051673">
    <property type="entry name" value="SSDNA_exonuclease_RecJ"/>
</dbReference>
<keyword evidence="10" id="KW-1185">Reference proteome</keyword>
<dbReference type="Gene3D" id="3.90.1640.30">
    <property type="match status" value="1"/>
</dbReference>
<evidence type="ECO:0000259" key="8">
    <source>
        <dbReference type="Pfam" id="PF17768"/>
    </source>
</evidence>
<organism evidence="9 10">
    <name type="scientific">Immundisolibacter cernigliae</name>
    <dbReference type="NCBI Taxonomy" id="1810504"/>
    <lineage>
        <taxon>Bacteria</taxon>
        <taxon>Pseudomonadati</taxon>
        <taxon>Pseudomonadota</taxon>
        <taxon>Gammaproteobacteria</taxon>
        <taxon>Immundisolibacterales</taxon>
        <taxon>Immundisolibacteraceae</taxon>
        <taxon>Immundisolibacter</taxon>
    </lineage>
</organism>
<evidence type="ECO:0000256" key="2">
    <source>
        <dbReference type="ARBA" id="ARBA00019841"/>
    </source>
</evidence>
<dbReference type="InterPro" id="IPR041122">
    <property type="entry name" value="RecJ_OB"/>
</dbReference>
<dbReference type="OrthoDB" id="9809852at2"/>
<dbReference type="PANTHER" id="PTHR30255:SF2">
    <property type="entry name" value="SINGLE-STRANDED-DNA-SPECIFIC EXONUCLEASE RECJ"/>
    <property type="match status" value="1"/>
</dbReference>
<dbReference type="InterPro" id="IPR001667">
    <property type="entry name" value="DDH_dom"/>
</dbReference>
<dbReference type="Pfam" id="PF02272">
    <property type="entry name" value="DHHA1"/>
    <property type="match status" value="1"/>
</dbReference>
<dbReference type="InParanoid" id="A0A1B1YXP2"/>
<dbReference type="AlphaFoldDB" id="A0A1B1YXP2"/>
<dbReference type="KEGG" id="gbi:PG2T_04315"/>
<keyword evidence="5 9" id="KW-0269">Exonuclease</keyword>
<comment type="similarity">
    <text evidence="1">Belongs to the RecJ family.</text>
</comment>
<feature type="domain" description="DDH" evidence="6">
    <location>
        <begin position="71"/>
        <end position="229"/>
    </location>
</feature>
<dbReference type="InterPro" id="IPR004610">
    <property type="entry name" value="RecJ"/>
</dbReference>
<name>A0A1B1YXP2_9GAMM</name>
<dbReference type="Pfam" id="PF17768">
    <property type="entry name" value="RecJ_OB"/>
    <property type="match status" value="1"/>
</dbReference>
<feature type="domain" description="DHHA1" evidence="7">
    <location>
        <begin position="354"/>
        <end position="445"/>
    </location>
</feature>
<evidence type="ECO:0000256" key="3">
    <source>
        <dbReference type="ARBA" id="ARBA00022722"/>
    </source>
</evidence>
<dbReference type="InterPro" id="IPR038763">
    <property type="entry name" value="DHH_sf"/>
</dbReference>
<dbReference type="Gene3D" id="3.10.310.30">
    <property type="match status" value="1"/>
</dbReference>
<gene>
    <name evidence="9" type="ORF">PG2T_04315</name>
</gene>
<dbReference type="FunFam" id="3.90.1640.30:FF:000001">
    <property type="entry name" value="Single-stranded-DNA-specific exonuclease RecJ"/>
    <property type="match status" value="1"/>
</dbReference>
<dbReference type="GO" id="GO:0006281">
    <property type="term" value="P:DNA repair"/>
    <property type="evidence" value="ECO:0007669"/>
    <property type="project" value="InterPro"/>
</dbReference>
<dbReference type="NCBIfam" id="TIGR00644">
    <property type="entry name" value="recJ"/>
    <property type="match status" value="1"/>
</dbReference>
<evidence type="ECO:0000256" key="5">
    <source>
        <dbReference type="ARBA" id="ARBA00022839"/>
    </source>
</evidence>
<dbReference type="Proteomes" id="UP000092952">
    <property type="component" value="Chromosome"/>
</dbReference>
<keyword evidence="3" id="KW-0540">Nuclease</keyword>